<evidence type="ECO:0000256" key="1">
    <source>
        <dbReference type="SAM" id="MobiDB-lite"/>
    </source>
</evidence>
<gene>
    <name evidence="3" type="ORF">ACFQS9_25635</name>
</gene>
<dbReference type="RefSeq" id="WP_378409357.1">
    <property type="nucleotide sequence ID" value="NZ_JBHTCS010000030.1"/>
</dbReference>
<keyword evidence="2" id="KW-1133">Transmembrane helix</keyword>
<proteinExistence type="predicted"/>
<evidence type="ECO:0000313" key="3">
    <source>
        <dbReference type="EMBL" id="MFC7451283.1"/>
    </source>
</evidence>
<name>A0ABW2S6R5_9NOCA</name>
<evidence type="ECO:0000256" key="2">
    <source>
        <dbReference type="SAM" id="Phobius"/>
    </source>
</evidence>
<keyword evidence="2" id="KW-0472">Membrane</keyword>
<feature type="transmembrane region" description="Helical" evidence="2">
    <location>
        <begin position="51"/>
        <end position="71"/>
    </location>
</feature>
<dbReference type="Proteomes" id="UP001596484">
    <property type="component" value="Unassembled WGS sequence"/>
</dbReference>
<keyword evidence="2" id="KW-0812">Transmembrane</keyword>
<feature type="region of interest" description="Disordered" evidence="1">
    <location>
        <begin position="235"/>
        <end position="254"/>
    </location>
</feature>
<organism evidence="3 4">
    <name type="scientific">Rhodococcus daqingensis</name>
    <dbReference type="NCBI Taxonomy" id="2479363"/>
    <lineage>
        <taxon>Bacteria</taxon>
        <taxon>Bacillati</taxon>
        <taxon>Actinomycetota</taxon>
        <taxon>Actinomycetes</taxon>
        <taxon>Mycobacteriales</taxon>
        <taxon>Nocardiaceae</taxon>
        <taxon>Rhodococcus</taxon>
    </lineage>
</organism>
<reference evidence="4" key="1">
    <citation type="journal article" date="2019" name="Int. J. Syst. Evol. Microbiol.">
        <title>The Global Catalogue of Microorganisms (GCM) 10K type strain sequencing project: providing services to taxonomists for standard genome sequencing and annotation.</title>
        <authorList>
            <consortium name="The Broad Institute Genomics Platform"/>
            <consortium name="The Broad Institute Genome Sequencing Center for Infectious Disease"/>
            <person name="Wu L."/>
            <person name="Ma J."/>
        </authorList>
    </citation>
    <scope>NUCLEOTIDE SEQUENCE [LARGE SCALE GENOMIC DNA]</scope>
    <source>
        <strain evidence="4">ICMP 19430</strain>
    </source>
</reference>
<evidence type="ECO:0000313" key="4">
    <source>
        <dbReference type="Proteomes" id="UP001596484"/>
    </source>
</evidence>
<comment type="caution">
    <text evidence="3">The sequence shown here is derived from an EMBL/GenBank/DDBJ whole genome shotgun (WGS) entry which is preliminary data.</text>
</comment>
<dbReference type="EMBL" id="JBHTCS010000030">
    <property type="protein sequence ID" value="MFC7451283.1"/>
    <property type="molecule type" value="Genomic_DNA"/>
</dbReference>
<keyword evidence="4" id="KW-1185">Reference proteome</keyword>
<sequence length="254" mass="28227">MTRWKATWTHTRGANARTLGTAAILVASLALILCFIAANKAFGWGVQYGDLGTWVGGIATALASGAAFVTLRELLRTRREDEDERRARALRRAKRVRVKTVRSIPTSGSALGWKVSVTNLSGHPIYDFRWNGMIAYNFDEPNQKSSSDVTISSEGDSEGNLEAVDNGETQSIEYITEMSAHESQRWIPLPQIEFTDDDGYRFCRGQFADGTLDVWIHSPEPSRTASRTPIILGPRRRRRTGRRVTDPDRIGTAG</sequence>
<feature type="compositionally biased region" description="Basic and acidic residues" evidence="1">
    <location>
        <begin position="243"/>
        <end position="254"/>
    </location>
</feature>
<accession>A0ABW2S6R5</accession>
<feature type="transmembrane region" description="Helical" evidence="2">
    <location>
        <begin position="21"/>
        <end position="39"/>
    </location>
</feature>
<protein>
    <submittedName>
        <fullName evidence="3">Uncharacterized protein</fullName>
    </submittedName>
</protein>